<dbReference type="SUPFAM" id="SSF53697">
    <property type="entry name" value="SIS domain"/>
    <property type="match status" value="1"/>
</dbReference>
<feature type="domain" description="SIS" evidence="4">
    <location>
        <begin position="65"/>
        <end position="228"/>
    </location>
</feature>
<dbReference type="CDD" id="cd05007">
    <property type="entry name" value="SIS_Etherase"/>
    <property type="match status" value="1"/>
</dbReference>
<dbReference type="InterPro" id="IPR040190">
    <property type="entry name" value="MURQ/GCKR"/>
</dbReference>
<dbReference type="GO" id="GO:0097173">
    <property type="term" value="P:N-acetylmuramic acid catabolic process"/>
    <property type="evidence" value="ECO:0007669"/>
    <property type="project" value="UniProtKB-UniPathway"/>
</dbReference>
<comment type="catalytic activity">
    <reaction evidence="3">
        <text>N-acetyl-D-muramate 6-phosphate + H2O = N-acetyl-D-glucosamine 6-phosphate + (R)-lactate</text>
        <dbReference type="Rhea" id="RHEA:26410"/>
        <dbReference type="ChEBI" id="CHEBI:15377"/>
        <dbReference type="ChEBI" id="CHEBI:16004"/>
        <dbReference type="ChEBI" id="CHEBI:57513"/>
        <dbReference type="ChEBI" id="CHEBI:58722"/>
        <dbReference type="EC" id="4.2.1.126"/>
    </reaction>
</comment>
<dbReference type="EC" id="4.2.1.126" evidence="3"/>
<evidence type="ECO:0000256" key="3">
    <source>
        <dbReference type="HAMAP-Rule" id="MF_00068"/>
    </source>
</evidence>
<dbReference type="GO" id="GO:0046348">
    <property type="term" value="P:amino sugar catabolic process"/>
    <property type="evidence" value="ECO:0007669"/>
    <property type="project" value="InterPro"/>
</dbReference>
<evidence type="ECO:0000256" key="1">
    <source>
        <dbReference type="ARBA" id="ARBA00023239"/>
    </source>
</evidence>
<keyword evidence="6" id="KW-1185">Reference proteome</keyword>
<dbReference type="Gene3D" id="3.40.50.10490">
    <property type="entry name" value="Glucose-6-phosphate isomerase like protein, domain 1"/>
    <property type="match status" value="1"/>
</dbReference>
<dbReference type="RefSeq" id="WP_091186689.1">
    <property type="nucleotide sequence ID" value="NZ_FNRY01000001.1"/>
</dbReference>
<dbReference type="PANTHER" id="PTHR10088:SF4">
    <property type="entry name" value="GLUCOKINASE REGULATORY PROTEIN"/>
    <property type="match status" value="1"/>
</dbReference>
<dbReference type="AlphaFoldDB" id="A0A1H4JBX4"/>
<dbReference type="NCBIfam" id="NF009222">
    <property type="entry name" value="PRK12570.1"/>
    <property type="match status" value="1"/>
</dbReference>
<dbReference type="Gene3D" id="1.10.8.1080">
    <property type="match status" value="1"/>
</dbReference>
<comment type="similarity">
    <text evidence="3">Belongs to the GCKR-like family. MurNAc-6-P etherase subfamily.</text>
</comment>
<dbReference type="FunFam" id="3.40.50.10490:FF:000014">
    <property type="entry name" value="N-acetylmuramic acid 6-phosphate etherase"/>
    <property type="match status" value="1"/>
</dbReference>
<protein>
    <recommendedName>
        <fullName evidence="3">N-acetylmuramic acid 6-phosphate etherase</fullName>
        <shortName evidence="3">MurNAc-6-P etherase</shortName>
        <ecNumber evidence="3">4.2.1.126</ecNumber>
    </recommendedName>
    <alternativeName>
        <fullName evidence="3">N-acetylmuramic acid 6-phosphate hydrolase</fullName>
    </alternativeName>
    <alternativeName>
        <fullName evidence="3">N-acetylmuramic acid 6-phosphate lyase</fullName>
    </alternativeName>
</protein>
<evidence type="ECO:0000313" key="5">
    <source>
        <dbReference type="EMBL" id="SEB43824.1"/>
    </source>
</evidence>
<evidence type="ECO:0000259" key="4">
    <source>
        <dbReference type="PROSITE" id="PS51464"/>
    </source>
</evidence>
<dbReference type="NCBIfam" id="NF003915">
    <property type="entry name" value="PRK05441.1"/>
    <property type="match status" value="1"/>
</dbReference>
<organism evidence="5 6">
    <name type="scientific">Paramicrobacterium humi</name>
    <dbReference type="NCBI Taxonomy" id="640635"/>
    <lineage>
        <taxon>Bacteria</taxon>
        <taxon>Bacillati</taxon>
        <taxon>Actinomycetota</taxon>
        <taxon>Actinomycetes</taxon>
        <taxon>Micrococcales</taxon>
        <taxon>Microbacteriaceae</taxon>
        <taxon>Paramicrobacterium</taxon>
    </lineage>
</organism>
<dbReference type="GO" id="GO:0009254">
    <property type="term" value="P:peptidoglycan turnover"/>
    <property type="evidence" value="ECO:0007669"/>
    <property type="project" value="TreeGrafter"/>
</dbReference>
<feature type="active site" evidence="3">
    <location>
        <position position="124"/>
    </location>
</feature>
<dbReference type="EMBL" id="FNRY01000001">
    <property type="protein sequence ID" value="SEB43824.1"/>
    <property type="molecule type" value="Genomic_DNA"/>
</dbReference>
<dbReference type="STRING" id="640635.SAMN04489806_0617"/>
<dbReference type="GO" id="GO:0016803">
    <property type="term" value="F:ether hydrolase activity"/>
    <property type="evidence" value="ECO:0007669"/>
    <property type="project" value="TreeGrafter"/>
</dbReference>
<comment type="miscellaneous">
    <text evidence="3">A lyase-type mechanism (elimination/hydration) is suggested for the cleavage of the lactyl ether bond of MurNAc 6-phosphate, with the formation of an alpha,beta-unsaturated aldehyde intermediate with (E)-stereochemistry, followed by the syn addition of water to give product.</text>
</comment>
<dbReference type="PANTHER" id="PTHR10088">
    <property type="entry name" value="GLUCOKINASE REGULATORY PROTEIN"/>
    <property type="match status" value="1"/>
</dbReference>
<dbReference type="InterPro" id="IPR046348">
    <property type="entry name" value="SIS_dom_sf"/>
</dbReference>
<dbReference type="GO" id="GO:0097367">
    <property type="term" value="F:carbohydrate derivative binding"/>
    <property type="evidence" value="ECO:0007669"/>
    <property type="project" value="InterPro"/>
</dbReference>
<reference evidence="5 6" key="1">
    <citation type="submission" date="2016-10" db="EMBL/GenBank/DDBJ databases">
        <authorList>
            <person name="de Groot N.N."/>
        </authorList>
    </citation>
    <scope>NUCLEOTIDE SEQUENCE [LARGE SCALE GENOMIC DNA]</scope>
    <source>
        <strain evidence="5 6">DSM 21799</strain>
    </source>
</reference>
<feature type="active site" description="Proton donor" evidence="3">
    <location>
        <position position="93"/>
    </location>
</feature>
<sequence length="313" mass="32255">MSDATRDGLERTLAGLATERVNARYRDLDLLTTPELVAAMNELDRGVADAVATASAEIARAVDGIAERMARGGRLIYVGAGTPGRLGVLDASEIPPTFGTEPDRVVGLIAGGDAAIRTAIEGAEDDADAGRAAVHELAIGEDDSVVGISASGRTPYVVAAVAEARRRGALTIGVACNSGSELGRTAKVAIEVEVGPELVTGSTRLKAGTAQKMVLNMLSTLTMVRLGKTYGNLMVDVRITNEKLRARAERTVRQATDADAETAARTLDAAGGSVKTAILALLADCPVPDAAAALETADGRIRVALERLGAASR</sequence>
<dbReference type="InterPro" id="IPR001347">
    <property type="entry name" value="SIS_dom"/>
</dbReference>
<dbReference type="PROSITE" id="PS01272">
    <property type="entry name" value="GCKR"/>
    <property type="match status" value="1"/>
</dbReference>
<dbReference type="InterPro" id="IPR005486">
    <property type="entry name" value="Glucokinase_regulatory_CS"/>
</dbReference>
<comment type="subunit">
    <text evidence="3">Homodimer.</text>
</comment>
<dbReference type="Proteomes" id="UP000199183">
    <property type="component" value="Unassembled WGS sequence"/>
</dbReference>
<evidence type="ECO:0000256" key="2">
    <source>
        <dbReference type="ARBA" id="ARBA00023277"/>
    </source>
</evidence>
<dbReference type="GO" id="GO:0016835">
    <property type="term" value="F:carbon-oxygen lyase activity"/>
    <property type="evidence" value="ECO:0007669"/>
    <property type="project" value="UniProtKB-UniRule"/>
</dbReference>
<dbReference type="Pfam" id="PF22645">
    <property type="entry name" value="GKRP_SIS_N"/>
    <property type="match status" value="1"/>
</dbReference>
<dbReference type="PROSITE" id="PS51464">
    <property type="entry name" value="SIS"/>
    <property type="match status" value="1"/>
</dbReference>
<keyword evidence="2 3" id="KW-0119">Carbohydrate metabolism</keyword>
<evidence type="ECO:0000313" key="6">
    <source>
        <dbReference type="Proteomes" id="UP000199183"/>
    </source>
</evidence>
<dbReference type="InterPro" id="IPR005488">
    <property type="entry name" value="Etherase_MurQ"/>
</dbReference>
<gene>
    <name evidence="3" type="primary">murQ</name>
    <name evidence="5" type="ORF">SAMN04489806_0617</name>
</gene>
<dbReference type="UniPathway" id="UPA00342"/>
<name>A0A1H4JBX4_9MICO</name>
<dbReference type="NCBIfam" id="TIGR00274">
    <property type="entry name" value="N-acetylmuramic acid 6-phosphate etherase"/>
    <property type="match status" value="1"/>
</dbReference>
<accession>A0A1H4JBX4</accession>
<comment type="pathway">
    <text evidence="3">Amino-sugar metabolism; N-acetylmuramate degradation.</text>
</comment>
<dbReference type="OrthoDB" id="9813395at2"/>
<dbReference type="HAMAP" id="MF_00068">
    <property type="entry name" value="MurQ"/>
    <property type="match status" value="1"/>
</dbReference>
<keyword evidence="1 3" id="KW-0456">Lyase</keyword>
<proteinExistence type="inferred from homology"/>
<comment type="function">
    <text evidence="3">Specifically catalyzes the cleavage of the D-lactyl ether substituent of MurNAc 6-phosphate, producing GlcNAc 6-phosphate and D-lactate.</text>
</comment>